<dbReference type="OMA" id="ANWHEWI"/>
<evidence type="ECO:0000256" key="3">
    <source>
        <dbReference type="ARBA" id="ARBA00022723"/>
    </source>
</evidence>
<keyword evidence="5" id="KW-0862">Zinc</keyword>
<dbReference type="PANTHER" id="PTHR31576:SF2">
    <property type="entry name" value="TATA BOX-BINDING PROTEIN-ASSOCIATED FACTOR RNA POLYMERASE I SUBUNIT B"/>
    <property type="match status" value="1"/>
</dbReference>
<evidence type="ECO:0000259" key="10">
    <source>
        <dbReference type="Pfam" id="PF20644"/>
    </source>
</evidence>
<sequence length="504" mass="55799">MSQFTYFCTTCGVTGEDNFDRNDATGESICNICGAQNAQQSRNEEYDMEDALAMRGSRKIRQKAKRSRRGKAAKAAKPLVTLESCLHVSQTILHLQAEALAVALNDQGLVATVEELWFHFLGMWSAHGARPLLNCFLSKAGHASEKPADALLQSGYETQWDYGNDGKGAKETELSRFSLRSHLGLLYLAARLRHLGVLTSDLYVLVRDGRLPYGNVLSLLPDTMTAPVDALHLYFNTNLPYLAVTASTITAEANYLHYHLDLDLPPLNMPLAFRTCAAALQLPHGAVEAFYRLHTVLPPETMAAEGNGTKLWLLPSEVDFVARVLVALKLCPSWHLLVYTSNTDKDEAFSLMHPLDARTPRLKRKHLHAFVAATDDARHGQWSRVTVPSHLDDHIETLQQLAAADEAVETLVKPAPVVAFAPLHSATGAPIDAVPATPDDAPFYPYYRYPREVRLQHVDGATEHVVSILAEYMDMPRLVVFEAVATLEKLYLPLTDVVPPTVFR</sequence>
<name>A0A067C2N1_SAPPC</name>
<gene>
    <name evidence="11" type="ORF">SPRG_09768</name>
</gene>
<accession>A0A067C2N1</accession>
<dbReference type="InterPro" id="IPR033599">
    <property type="entry name" value="TAF1B/Rrn7"/>
</dbReference>
<keyword evidence="6" id="KW-0805">Transcription regulation</keyword>
<evidence type="ECO:0000256" key="8">
    <source>
        <dbReference type="ARBA" id="ARBA00023163"/>
    </source>
</evidence>
<evidence type="ECO:0000256" key="6">
    <source>
        <dbReference type="ARBA" id="ARBA00023015"/>
    </source>
</evidence>
<evidence type="ECO:0000256" key="1">
    <source>
        <dbReference type="ARBA" id="ARBA00004604"/>
    </source>
</evidence>
<dbReference type="VEuPathDB" id="FungiDB:SPRG_09768"/>
<evidence type="ECO:0000256" key="2">
    <source>
        <dbReference type="ARBA" id="ARBA00006899"/>
    </source>
</evidence>
<dbReference type="STRING" id="695850.A0A067C2N1"/>
<feature type="domain" description="Rrn7/TAF1B N-terminal cyclin" evidence="10">
    <location>
        <begin position="90"/>
        <end position="221"/>
    </location>
</feature>
<keyword evidence="3" id="KW-0479">Metal-binding</keyword>
<evidence type="ECO:0000256" key="5">
    <source>
        <dbReference type="ARBA" id="ARBA00022833"/>
    </source>
</evidence>
<keyword evidence="4" id="KW-0863">Zinc-finger</keyword>
<dbReference type="GO" id="GO:0001164">
    <property type="term" value="F:RNA polymerase I core promoter sequence-specific DNA binding"/>
    <property type="evidence" value="ECO:0007669"/>
    <property type="project" value="InterPro"/>
</dbReference>
<organism evidence="11 12">
    <name type="scientific">Saprolegnia parasitica (strain CBS 223.65)</name>
    <dbReference type="NCBI Taxonomy" id="695850"/>
    <lineage>
        <taxon>Eukaryota</taxon>
        <taxon>Sar</taxon>
        <taxon>Stramenopiles</taxon>
        <taxon>Oomycota</taxon>
        <taxon>Saprolegniomycetes</taxon>
        <taxon>Saprolegniales</taxon>
        <taxon>Saprolegniaceae</taxon>
        <taxon>Saprolegnia</taxon>
    </lineage>
</organism>
<dbReference type="InterPro" id="IPR048540">
    <property type="entry name" value="Rrn7_cyclin_N"/>
</dbReference>
<dbReference type="KEGG" id="spar:SPRG_09768"/>
<dbReference type="Proteomes" id="UP000030745">
    <property type="component" value="Unassembled WGS sequence"/>
</dbReference>
<keyword evidence="8" id="KW-0804">Transcription</keyword>
<dbReference type="OrthoDB" id="266138at2759"/>
<dbReference type="GO" id="GO:0070860">
    <property type="term" value="C:RNA polymerase I core factor complex"/>
    <property type="evidence" value="ECO:0007669"/>
    <property type="project" value="InterPro"/>
</dbReference>
<dbReference type="AlphaFoldDB" id="A0A067C2N1"/>
<dbReference type="PANTHER" id="PTHR31576">
    <property type="entry name" value="TATA BOX-BINDING PROTEIN-ASSOCIATED FACTOR RNA POLYMERASE I SUBUNIT B"/>
    <property type="match status" value="1"/>
</dbReference>
<protein>
    <recommendedName>
        <fullName evidence="10">Rrn7/TAF1B N-terminal cyclin domain-containing protein</fullName>
    </recommendedName>
</protein>
<proteinExistence type="inferred from homology"/>
<reference evidence="11 12" key="1">
    <citation type="journal article" date="2013" name="PLoS Genet.">
        <title>Distinctive expansion of potential virulence genes in the genome of the oomycete fish pathogen Saprolegnia parasitica.</title>
        <authorList>
            <person name="Jiang R.H."/>
            <person name="de Bruijn I."/>
            <person name="Haas B.J."/>
            <person name="Belmonte R."/>
            <person name="Lobach L."/>
            <person name="Christie J."/>
            <person name="van den Ackerveken G."/>
            <person name="Bottin A."/>
            <person name="Bulone V."/>
            <person name="Diaz-Moreno S.M."/>
            <person name="Dumas B."/>
            <person name="Fan L."/>
            <person name="Gaulin E."/>
            <person name="Govers F."/>
            <person name="Grenville-Briggs L.J."/>
            <person name="Horner N.R."/>
            <person name="Levin J.Z."/>
            <person name="Mammella M."/>
            <person name="Meijer H.J."/>
            <person name="Morris P."/>
            <person name="Nusbaum C."/>
            <person name="Oome S."/>
            <person name="Phillips A.J."/>
            <person name="van Rooyen D."/>
            <person name="Rzeszutek E."/>
            <person name="Saraiva M."/>
            <person name="Secombes C.J."/>
            <person name="Seidl M.F."/>
            <person name="Snel B."/>
            <person name="Stassen J.H."/>
            <person name="Sykes S."/>
            <person name="Tripathy S."/>
            <person name="van den Berg H."/>
            <person name="Vega-Arreguin J.C."/>
            <person name="Wawra S."/>
            <person name="Young S.K."/>
            <person name="Zeng Q."/>
            <person name="Dieguez-Uribeondo J."/>
            <person name="Russ C."/>
            <person name="Tyler B.M."/>
            <person name="van West P."/>
        </authorList>
    </citation>
    <scope>NUCLEOTIDE SEQUENCE [LARGE SCALE GENOMIC DNA]</scope>
    <source>
        <strain evidence="11 12">CBS 223.65</strain>
    </source>
</reference>
<keyword evidence="7" id="KW-0238">DNA-binding</keyword>
<dbReference type="RefSeq" id="XP_012204307.1">
    <property type="nucleotide sequence ID" value="XM_012348917.1"/>
</dbReference>
<dbReference type="GeneID" id="24131919"/>
<evidence type="ECO:0000313" key="12">
    <source>
        <dbReference type="Proteomes" id="UP000030745"/>
    </source>
</evidence>
<evidence type="ECO:0000256" key="4">
    <source>
        <dbReference type="ARBA" id="ARBA00022771"/>
    </source>
</evidence>
<keyword evidence="9" id="KW-0539">Nucleus</keyword>
<dbReference type="EMBL" id="KK583236">
    <property type="protein sequence ID" value="KDO25039.1"/>
    <property type="molecule type" value="Genomic_DNA"/>
</dbReference>
<comment type="subcellular location">
    <subcellularLocation>
        <location evidence="1">Nucleus</location>
        <location evidence="1">Nucleolus</location>
    </subcellularLocation>
</comment>
<keyword evidence="12" id="KW-1185">Reference proteome</keyword>
<comment type="similarity">
    <text evidence="2">Belongs to the RRN7/TAF1B family.</text>
</comment>
<evidence type="ECO:0000256" key="7">
    <source>
        <dbReference type="ARBA" id="ARBA00023125"/>
    </source>
</evidence>
<evidence type="ECO:0000256" key="9">
    <source>
        <dbReference type="ARBA" id="ARBA00023242"/>
    </source>
</evidence>
<dbReference type="GO" id="GO:0008270">
    <property type="term" value="F:zinc ion binding"/>
    <property type="evidence" value="ECO:0007669"/>
    <property type="project" value="UniProtKB-KW"/>
</dbReference>
<dbReference type="Pfam" id="PF20644">
    <property type="entry name" value="Rrn7_cyclin_N"/>
    <property type="match status" value="1"/>
</dbReference>
<evidence type="ECO:0000313" key="11">
    <source>
        <dbReference type="EMBL" id="KDO25039.1"/>
    </source>
</evidence>
<dbReference type="GO" id="GO:0042790">
    <property type="term" value="P:nucleolar large rRNA transcription by RNA polymerase I"/>
    <property type="evidence" value="ECO:0007669"/>
    <property type="project" value="TreeGrafter"/>
</dbReference>